<evidence type="ECO:0000313" key="11">
    <source>
        <dbReference type="Proteomes" id="UP000239237"/>
    </source>
</evidence>
<evidence type="ECO:0000256" key="4">
    <source>
        <dbReference type="ARBA" id="ARBA00022989"/>
    </source>
</evidence>
<dbReference type="GO" id="GO:0016020">
    <property type="term" value="C:membrane"/>
    <property type="evidence" value="ECO:0007669"/>
    <property type="project" value="UniProtKB-SubCell"/>
</dbReference>
<dbReference type="InterPro" id="IPR037185">
    <property type="entry name" value="EmrE-like"/>
</dbReference>
<feature type="domain" description="EamA" evidence="7">
    <location>
        <begin position="5"/>
        <end position="143"/>
    </location>
</feature>
<evidence type="ECO:0000256" key="2">
    <source>
        <dbReference type="ARBA" id="ARBA00007362"/>
    </source>
</evidence>
<evidence type="ECO:0000256" key="5">
    <source>
        <dbReference type="ARBA" id="ARBA00023136"/>
    </source>
</evidence>
<reference evidence="9 10" key="2">
    <citation type="submission" date="2018-02" db="EMBL/GenBank/DDBJ databases">
        <authorList>
            <person name="Cohen D.B."/>
            <person name="Kent A.D."/>
        </authorList>
    </citation>
    <scope>NUCLEOTIDE SEQUENCE [LARGE SCALE GENOMIC DNA]</scope>
    <source>
        <strain evidence="9 10">CECT 9216</strain>
    </source>
</reference>
<feature type="transmembrane region" description="Helical" evidence="6">
    <location>
        <begin position="127"/>
        <end position="145"/>
    </location>
</feature>
<comment type="similarity">
    <text evidence="2">Belongs to the EamA transporter family.</text>
</comment>
<gene>
    <name evidence="9" type="primary">yicL</name>
    <name evidence="8" type="ORF">LES8486_00982</name>
    <name evidence="9" type="ORF">LES9216_01129</name>
</gene>
<protein>
    <submittedName>
        <fullName evidence="8 9">Inner membrane transporter YicL</fullName>
    </submittedName>
</protein>
<feature type="transmembrane region" description="Helical" evidence="6">
    <location>
        <begin position="186"/>
        <end position="205"/>
    </location>
</feature>
<feature type="transmembrane region" description="Helical" evidence="6">
    <location>
        <begin position="101"/>
        <end position="120"/>
    </location>
</feature>
<evidence type="ECO:0000256" key="6">
    <source>
        <dbReference type="SAM" id="Phobius"/>
    </source>
</evidence>
<feature type="transmembrane region" description="Helical" evidence="6">
    <location>
        <begin position="157"/>
        <end position="174"/>
    </location>
</feature>
<dbReference type="GeneID" id="99673675"/>
<dbReference type="InterPro" id="IPR000620">
    <property type="entry name" value="EamA_dom"/>
</dbReference>
<name>A0A2N9K9K0_9LACO</name>
<dbReference type="RefSeq" id="WP_072613230.1">
    <property type="nucleotide sequence ID" value="NZ_AP017935.1"/>
</dbReference>
<evidence type="ECO:0000313" key="8">
    <source>
        <dbReference type="EMBL" id="SPD91985.1"/>
    </source>
</evidence>
<dbReference type="AlphaFoldDB" id="A0A2N9K9K0"/>
<evidence type="ECO:0000313" key="9">
    <source>
        <dbReference type="EMBL" id="SPE07264.1"/>
    </source>
</evidence>
<keyword evidence="3 6" id="KW-0812">Transmembrane</keyword>
<evidence type="ECO:0000256" key="1">
    <source>
        <dbReference type="ARBA" id="ARBA00004127"/>
    </source>
</evidence>
<dbReference type="PANTHER" id="PTHR32322:SF2">
    <property type="entry name" value="EAMA DOMAIN-CONTAINING PROTEIN"/>
    <property type="match status" value="1"/>
</dbReference>
<evidence type="ECO:0000313" key="10">
    <source>
        <dbReference type="Proteomes" id="UP000237923"/>
    </source>
</evidence>
<dbReference type="PANTHER" id="PTHR32322">
    <property type="entry name" value="INNER MEMBRANE TRANSPORTER"/>
    <property type="match status" value="1"/>
</dbReference>
<feature type="transmembrane region" description="Helical" evidence="6">
    <location>
        <begin position="39"/>
        <end position="59"/>
    </location>
</feature>
<dbReference type="SUPFAM" id="SSF103481">
    <property type="entry name" value="Multidrug resistance efflux transporter EmrE"/>
    <property type="match status" value="2"/>
</dbReference>
<comment type="subcellular location">
    <subcellularLocation>
        <location evidence="1">Endomembrane system</location>
        <topology evidence="1">Multi-pass membrane protein</topology>
    </subcellularLocation>
</comment>
<dbReference type="Pfam" id="PF00892">
    <property type="entry name" value="EamA"/>
    <property type="match status" value="2"/>
</dbReference>
<feature type="domain" description="EamA" evidence="7">
    <location>
        <begin position="157"/>
        <end position="289"/>
    </location>
</feature>
<feature type="transmembrane region" description="Helical" evidence="6">
    <location>
        <begin position="217"/>
        <end position="235"/>
    </location>
</feature>
<dbReference type="KEGG" id="lsu:A6B45_02660"/>
<reference evidence="8 11" key="1">
    <citation type="submission" date="2018-02" db="EMBL/GenBank/DDBJ databases">
        <authorList>
            <person name="Rodrigo-Torres L."/>
            <person name="Arahal R. D."/>
            <person name="Lucena T."/>
        </authorList>
    </citation>
    <scope>NUCLEOTIDE SEQUENCE [LARGE SCALE GENOMIC DNA]</scope>
    <source>
        <strain evidence="8 11">CECT 8486</strain>
    </source>
</reference>
<keyword evidence="5 6" id="KW-0472">Membrane</keyword>
<evidence type="ECO:0000259" key="7">
    <source>
        <dbReference type="Pfam" id="PF00892"/>
    </source>
</evidence>
<keyword evidence="4 6" id="KW-1133">Transmembrane helix</keyword>
<dbReference type="InterPro" id="IPR050638">
    <property type="entry name" value="AA-Vitamin_Transporters"/>
</dbReference>
<feature type="transmembrane region" description="Helical" evidence="6">
    <location>
        <begin position="71"/>
        <end position="95"/>
    </location>
</feature>
<feature type="transmembrane region" description="Helical" evidence="6">
    <location>
        <begin position="247"/>
        <end position="266"/>
    </location>
</feature>
<evidence type="ECO:0000256" key="3">
    <source>
        <dbReference type="ARBA" id="ARBA00022692"/>
    </source>
</evidence>
<sequence>MKKQGIICGVLSATLFGISGILASILFRNQNINPEWLVGVRMTWSGIILLIVLFCFSGRRVFEIWFKKKDVVLIILYGIVGVLLAQSSFFLSVYFGDAATATILQSLGPTIIVILLSLATRTLPSRLDVWSILIALTGVFLLITNGNINQLVVNSTALFWGILSAFGLAAYTLIPKPLLEKQSPLVVVGWGLLVGGTAENFFHPIWYIPSQVSTKSWIIVVFIIIAGTLLPYALYVMSLSQLKSTTASLLSTIEPMVATLLSITLLHVHLKVFQVVGIVFIISTIFLISLPLERIFKKRISDPETN</sequence>
<dbReference type="EMBL" id="OKQU01000001">
    <property type="protein sequence ID" value="SPE07264.1"/>
    <property type="molecule type" value="Genomic_DNA"/>
</dbReference>
<organism evidence="9 10">
    <name type="scientific">Leuconostoc suionicum</name>
    <dbReference type="NCBI Taxonomy" id="1511761"/>
    <lineage>
        <taxon>Bacteria</taxon>
        <taxon>Bacillati</taxon>
        <taxon>Bacillota</taxon>
        <taxon>Bacilli</taxon>
        <taxon>Lactobacillales</taxon>
        <taxon>Lactobacillaceae</taxon>
        <taxon>Leuconostoc</taxon>
    </lineage>
</organism>
<proteinExistence type="inferred from homology"/>
<feature type="transmembrane region" description="Helical" evidence="6">
    <location>
        <begin position="272"/>
        <end position="292"/>
    </location>
</feature>
<dbReference type="EMBL" id="OKQR01000001">
    <property type="protein sequence ID" value="SPD91985.1"/>
    <property type="molecule type" value="Genomic_DNA"/>
</dbReference>
<dbReference type="Proteomes" id="UP000237923">
    <property type="component" value="Unassembled WGS sequence"/>
</dbReference>
<accession>A0A2N9K9K0</accession>
<dbReference type="Proteomes" id="UP000239237">
    <property type="component" value="Unassembled WGS sequence"/>
</dbReference>
<keyword evidence="11" id="KW-1185">Reference proteome</keyword>